<accession>A0A1I5XVM9</accession>
<dbReference type="HAMAP" id="MF_00506">
    <property type="entry name" value="UPF0180"/>
    <property type="match status" value="1"/>
</dbReference>
<dbReference type="RefSeq" id="WP_061803536.1">
    <property type="nucleotide sequence ID" value="NZ_FOXX01000002.1"/>
</dbReference>
<dbReference type="InterPro" id="IPR005370">
    <property type="entry name" value="UPF0180"/>
</dbReference>
<organism evidence="2 3">
    <name type="scientific">Priestia endophytica DSM 13796</name>
    <dbReference type="NCBI Taxonomy" id="1121089"/>
    <lineage>
        <taxon>Bacteria</taxon>
        <taxon>Bacillati</taxon>
        <taxon>Bacillota</taxon>
        <taxon>Bacilli</taxon>
        <taxon>Bacillales</taxon>
        <taxon>Bacillaceae</taxon>
        <taxon>Priestia</taxon>
    </lineage>
</organism>
<dbReference type="Proteomes" id="UP000182762">
    <property type="component" value="Unassembled WGS sequence"/>
</dbReference>
<protein>
    <recommendedName>
        <fullName evidence="1">UPF0180 protein SAMN02745910_01081</fullName>
    </recommendedName>
</protein>
<comment type="caution">
    <text evidence="2">The sequence shown here is derived from an EMBL/GenBank/DDBJ whole genome shotgun (WGS) entry which is preliminary data.</text>
</comment>
<evidence type="ECO:0000313" key="3">
    <source>
        <dbReference type="Proteomes" id="UP000182762"/>
    </source>
</evidence>
<sequence>MARIGVENGLTDVAEALRQQGHEVVELHNENDANSCDCCVVTGSESNVMGIMDTTTKNPILTAAGYTAEELCQQVSHHINQQ</sequence>
<name>A0A1I5XVM9_9BACI</name>
<dbReference type="NCBIfam" id="NF002845">
    <property type="entry name" value="PRK03094.1"/>
    <property type="match status" value="1"/>
</dbReference>
<reference evidence="2 3" key="1">
    <citation type="submission" date="2016-10" db="EMBL/GenBank/DDBJ databases">
        <authorList>
            <person name="Varghese N."/>
            <person name="Submissions S."/>
        </authorList>
    </citation>
    <scope>NUCLEOTIDE SEQUENCE [LARGE SCALE GENOMIC DNA]</scope>
    <source>
        <strain evidence="2 3">DSM 13796</strain>
    </source>
</reference>
<gene>
    <name evidence="2" type="ORF">SAMN02745910_01081</name>
</gene>
<proteinExistence type="inferred from homology"/>
<evidence type="ECO:0000313" key="2">
    <source>
        <dbReference type="EMBL" id="SFQ35946.1"/>
    </source>
</evidence>
<keyword evidence="3" id="KW-1185">Reference proteome</keyword>
<evidence type="ECO:0000256" key="1">
    <source>
        <dbReference type="HAMAP-Rule" id="MF_00506"/>
    </source>
</evidence>
<comment type="similarity">
    <text evidence="1">Belongs to the UPF0180 family.</text>
</comment>
<dbReference type="Pfam" id="PF03698">
    <property type="entry name" value="UPF0180"/>
    <property type="match status" value="1"/>
</dbReference>
<dbReference type="GeneID" id="93709814"/>
<dbReference type="EMBL" id="FOXX01000002">
    <property type="protein sequence ID" value="SFQ35946.1"/>
    <property type="molecule type" value="Genomic_DNA"/>
</dbReference>